<feature type="compositionally biased region" description="Basic and acidic residues" evidence="1">
    <location>
        <begin position="1"/>
        <end position="19"/>
    </location>
</feature>
<accession>A0A0F4GFT6</accession>
<dbReference type="AlphaFoldDB" id="A0A0F4GFT6"/>
<dbReference type="OrthoDB" id="3439627at2759"/>
<dbReference type="Proteomes" id="UP000033647">
    <property type="component" value="Unassembled WGS sequence"/>
</dbReference>
<proteinExistence type="predicted"/>
<sequence length="77" mass="7362">MPRDGSGHSHNAVEGEELVHGAPTGNDGKGSEVDRSDKAAAPPAHEAGEAITNPASGGGSVGLTGVGSGKGGETTSK</sequence>
<feature type="compositionally biased region" description="Basic and acidic residues" evidence="1">
    <location>
        <begin position="29"/>
        <end position="38"/>
    </location>
</feature>
<gene>
    <name evidence="2" type="ORF">TI39_contig4141g00006</name>
</gene>
<dbReference type="EMBL" id="LAFY01004100">
    <property type="protein sequence ID" value="KJX95025.1"/>
    <property type="molecule type" value="Genomic_DNA"/>
</dbReference>
<feature type="region of interest" description="Disordered" evidence="1">
    <location>
        <begin position="1"/>
        <end position="77"/>
    </location>
</feature>
<keyword evidence="3" id="KW-1185">Reference proteome</keyword>
<organism evidence="2 3">
    <name type="scientific">Zymoseptoria brevis</name>
    <dbReference type="NCBI Taxonomy" id="1047168"/>
    <lineage>
        <taxon>Eukaryota</taxon>
        <taxon>Fungi</taxon>
        <taxon>Dikarya</taxon>
        <taxon>Ascomycota</taxon>
        <taxon>Pezizomycotina</taxon>
        <taxon>Dothideomycetes</taxon>
        <taxon>Dothideomycetidae</taxon>
        <taxon>Mycosphaerellales</taxon>
        <taxon>Mycosphaerellaceae</taxon>
        <taxon>Zymoseptoria</taxon>
    </lineage>
</organism>
<feature type="compositionally biased region" description="Gly residues" evidence="1">
    <location>
        <begin position="56"/>
        <end position="77"/>
    </location>
</feature>
<name>A0A0F4GFT6_9PEZI</name>
<evidence type="ECO:0000256" key="1">
    <source>
        <dbReference type="SAM" id="MobiDB-lite"/>
    </source>
</evidence>
<comment type="caution">
    <text evidence="2">The sequence shown here is derived from an EMBL/GenBank/DDBJ whole genome shotgun (WGS) entry which is preliminary data.</text>
</comment>
<evidence type="ECO:0000313" key="3">
    <source>
        <dbReference type="Proteomes" id="UP000033647"/>
    </source>
</evidence>
<reference evidence="2 3" key="1">
    <citation type="submission" date="2015-03" db="EMBL/GenBank/DDBJ databases">
        <title>RNA-seq based gene annotation and comparative genomics of four Zymoseptoria species reveal species-specific pathogenicity related genes and transposable element activity.</title>
        <authorList>
            <person name="Grandaubert J."/>
            <person name="Bhattacharyya A."/>
            <person name="Stukenbrock E.H."/>
        </authorList>
    </citation>
    <scope>NUCLEOTIDE SEQUENCE [LARGE SCALE GENOMIC DNA]</scope>
    <source>
        <strain evidence="2 3">Zb18110</strain>
    </source>
</reference>
<protein>
    <submittedName>
        <fullName evidence="2">Uncharacterized protein</fullName>
    </submittedName>
</protein>
<evidence type="ECO:0000313" key="2">
    <source>
        <dbReference type="EMBL" id="KJX95025.1"/>
    </source>
</evidence>